<evidence type="ECO:0000313" key="2">
    <source>
        <dbReference type="Proteomes" id="UP001232063"/>
    </source>
</evidence>
<accession>A0AAE3UJ99</accession>
<keyword evidence="2" id="KW-1185">Reference proteome</keyword>
<name>A0AAE3UJ99_9BACT</name>
<gene>
    <name evidence="1" type="ORF">QNI22_33510</name>
</gene>
<dbReference type="EMBL" id="JASJOU010000017">
    <property type="protein sequence ID" value="MDJ1505622.1"/>
    <property type="molecule type" value="Genomic_DNA"/>
</dbReference>
<organism evidence="1 2">
    <name type="scientific">Xanthocytophaga agilis</name>
    <dbReference type="NCBI Taxonomy" id="3048010"/>
    <lineage>
        <taxon>Bacteria</taxon>
        <taxon>Pseudomonadati</taxon>
        <taxon>Bacteroidota</taxon>
        <taxon>Cytophagia</taxon>
        <taxon>Cytophagales</taxon>
        <taxon>Rhodocytophagaceae</taxon>
        <taxon>Xanthocytophaga</taxon>
    </lineage>
</organism>
<reference evidence="1" key="1">
    <citation type="submission" date="2023-05" db="EMBL/GenBank/DDBJ databases">
        <authorList>
            <person name="Zhang X."/>
        </authorList>
    </citation>
    <scope>NUCLEOTIDE SEQUENCE</scope>
    <source>
        <strain evidence="1">BD1B2-1</strain>
    </source>
</reference>
<proteinExistence type="predicted"/>
<dbReference type="Proteomes" id="UP001232063">
    <property type="component" value="Unassembled WGS sequence"/>
</dbReference>
<dbReference type="AlphaFoldDB" id="A0AAE3UJ99"/>
<evidence type="ECO:0000313" key="1">
    <source>
        <dbReference type="EMBL" id="MDJ1505622.1"/>
    </source>
</evidence>
<sequence>MELRKEIEPQFNIAEDRYSHILRLILDYADYCEKTGDEQSIEYKKLEAKLHLITGKEMSSFNLWEWWEEEGAENLAFDISLPDPGRINDLNKKELTEIVRRLTRFELPDEKENSFNATFYFRTTASGRYFDKLLKLNFKTYNQKLFLRQKDKSGNYFEYTSEEIVEKLWNNGDH</sequence>
<protein>
    <submittedName>
        <fullName evidence="1">Uncharacterized protein</fullName>
    </submittedName>
</protein>
<comment type="caution">
    <text evidence="1">The sequence shown here is derived from an EMBL/GenBank/DDBJ whole genome shotgun (WGS) entry which is preliminary data.</text>
</comment>
<dbReference type="RefSeq" id="WP_314517842.1">
    <property type="nucleotide sequence ID" value="NZ_JASJOU010000017.1"/>
</dbReference>